<reference evidence="2 3" key="1">
    <citation type="submission" date="2020-07" db="EMBL/GenBank/DDBJ databases">
        <title>Sequencing the genomes of 1000 actinobacteria strains.</title>
        <authorList>
            <person name="Klenk H.-P."/>
        </authorList>
    </citation>
    <scope>NUCLEOTIDE SEQUENCE [LARGE SCALE GENOMIC DNA]</scope>
    <source>
        <strain evidence="2 3">DSM 22185</strain>
    </source>
</reference>
<gene>
    <name evidence="2" type="ORF">BKA02_002610</name>
</gene>
<proteinExistence type="predicted"/>
<dbReference type="EMBL" id="JACCBH010000001">
    <property type="protein sequence ID" value="NYD55555.1"/>
    <property type="molecule type" value="Genomic_DNA"/>
</dbReference>
<comment type="caution">
    <text evidence="2">The sequence shown here is derived from an EMBL/GenBank/DDBJ whole genome shotgun (WGS) entry which is preliminary data.</text>
</comment>
<name>A0A7Y9JNP5_9MICO</name>
<organism evidence="2 3">
    <name type="scientific">Microbacterium pseudoresistens</name>
    <dbReference type="NCBI Taxonomy" id="640634"/>
    <lineage>
        <taxon>Bacteria</taxon>
        <taxon>Bacillati</taxon>
        <taxon>Actinomycetota</taxon>
        <taxon>Actinomycetes</taxon>
        <taxon>Micrococcales</taxon>
        <taxon>Microbacteriaceae</taxon>
        <taxon>Microbacterium</taxon>
    </lineage>
</organism>
<dbReference type="AlphaFoldDB" id="A0A7Y9JNP5"/>
<protein>
    <recommendedName>
        <fullName evidence="4">SPOR domain-containing protein</fullName>
    </recommendedName>
</protein>
<feature type="region of interest" description="Disordered" evidence="1">
    <location>
        <begin position="70"/>
        <end position="93"/>
    </location>
</feature>
<evidence type="ECO:0008006" key="4">
    <source>
        <dbReference type="Google" id="ProtNLM"/>
    </source>
</evidence>
<keyword evidence="3" id="KW-1185">Reference proteome</keyword>
<dbReference type="Proteomes" id="UP000552045">
    <property type="component" value="Unassembled WGS sequence"/>
</dbReference>
<evidence type="ECO:0000313" key="2">
    <source>
        <dbReference type="EMBL" id="NYD55555.1"/>
    </source>
</evidence>
<dbReference type="RefSeq" id="WP_246286031.1">
    <property type="nucleotide sequence ID" value="NZ_BAABLC010000004.1"/>
</dbReference>
<sequence length="93" mass="10146">MTVDHDTAAHEGAAVEDLDHKYWYNTRTDEVEYGMIAPAPDRLGPFDTAEEAARAPQKIDERARAWATEEALEDDWGAAPGTSARGTEGRDGA</sequence>
<evidence type="ECO:0000313" key="3">
    <source>
        <dbReference type="Proteomes" id="UP000552045"/>
    </source>
</evidence>
<evidence type="ECO:0000256" key="1">
    <source>
        <dbReference type="SAM" id="MobiDB-lite"/>
    </source>
</evidence>
<accession>A0A7Y9JNP5</accession>